<feature type="domain" description="Treble clef zinc finger" evidence="1">
    <location>
        <begin position="109"/>
        <end position="161"/>
    </location>
</feature>
<proteinExistence type="predicted"/>
<keyword evidence="2" id="KW-0540">Nuclease</keyword>
<evidence type="ECO:0000259" key="1">
    <source>
        <dbReference type="Pfam" id="PF14311"/>
    </source>
</evidence>
<feature type="domain" description="Treble clef zinc finger" evidence="1">
    <location>
        <begin position="33"/>
        <end position="86"/>
    </location>
</feature>
<reference evidence="2" key="1">
    <citation type="journal article" date="2015" name="Genome Announc.">
        <title>Complete Genome Sequence of a New Member of the Marseilleviridae Recovered from the Brackish Submarine Spring in the Cassis Port-Miou Calanque, France.</title>
        <authorList>
            <person name="Doutre G."/>
            <person name="Arfib B."/>
            <person name="Rochette P."/>
            <person name="Claverie J.M."/>
            <person name="Bonin P."/>
            <person name="Abergel C."/>
        </authorList>
    </citation>
    <scope>NUCLEOTIDE SEQUENCE [LARGE SCALE GENOMIC DNA]</scope>
    <source>
        <strain evidence="2">1</strain>
    </source>
</reference>
<name>A0A0N9PYS2_9VIRU</name>
<gene>
    <name evidence="2" type="ORF">PMV_087</name>
</gene>
<dbReference type="Pfam" id="PF14311">
    <property type="entry name" value="DUF4379"/>
    <property type="match status" value="2"/>
</dbReference>
<evidence type="ECO:0000313" key="3">
    <source>
        <dbReference type="Proteomes" id="UP000319438"/>
    </source>
</evidence>
<dbReference type="Gene3D" id="3.40.960.10">
    <property type="entry name" value="VSR Endonuclease"/>
    <property type="match status" value="1"/>
</dbReference>
<accession>A0A0N9PYS2</accession>
<dbReference type="GO" id="GO:0004519">
    <property type="term" value="F:endonuclease activity"/>
    <property type="evidence" value="ECO:0007669"/>
    <property type="project" value="UniProtKB-KW"/>
</dbReference>
<keyword evidence="2" id="KW-0255">Endonuclease</keyword>
<organism evidence="2 3">
    <name type="scientific">Port-miou virus</name>
    <dbReference type="NCBI Taxonomy" id="1733873"/>
    <lineage>
        <taxon>Viruses</taxon>
        <taxon>Varidnaviria</taxon>
        <taxon>Bamfordvirae</taxon>
        <taxon>Nucleocytoviricota</taxon>
        <taxon>Megaviricetes</taxon>
        <taxon>Pimascovirales</taxon>
        <taxon>Pimascovirales incertae sedis</taxon>
        <taxon>Marseilleviridae</taxon>
        <taxon>Losannavirus</taxon>
        <taxon>Losannavirus lausannense</taxon>
        <taxon>Lausannevirus</taxon>
    </lineage>
</organism>
<protein>
    <submittedName>
        <fullName evidence="2">Endonuclease</fullName>
    </submittedName>
</protein>
<sequence>MASCNAKKGRNRLCAEEECEYCFKRSFASHKNAEFWSTERNEKTPREVTKNSGRKVWFDCSVCKHSFDTTPGKVSNRGDFCPYCSSNRMCFSDDCGFCFEKSFASHEKAEFWSFEKNEVKPREIFRNANKKYWFECGSCKHSFDVSPNNVVGGKFCPYCPNNKLCTSADCEICFKKSFANHKKAKFWSPKNQQSPREVFRSAKNKYLFVCKRNHEFQIALYSISAGQWCAKCKNKTETKLLSFLEKHFGEVVHQFKVSWCKNPDTNKFMPFDFCVGKTIIELDGPQHYEQVRNWKTPEVTQKNDRYKEDCAAKNGYSVLRILQEDVWEDKIDWRHLLLENIRDYDEPTIKNLWQGIPLGEK</sequence>
<keyword evidence="2" id="KW-0378">Hydrolase</keyword>
<dbReference type="Proteomes" id="UP000319438">
    <property type="component" value="Segment"/>
</dbReference>
<evidence type="ECO:0000313" key="2">
    <source>
        <dbReference type="EMBL" id="ALH06785.1"/>
    </source>
</evidence>
<dbReference type="InterPro" id="IPR025487">
    <property type="entry name" value="DUF4379"/>
</dbReference>
<dbReference type="EMBL" id="KT428292">
    <property type="protein sequence ID" value="ALH06785.1"/>
    <property type="molecule type" value="Genomic_DNA"/>
</dbReference>